<dbReference type="AlphaFoldDB" id="A0A653XD09"/>
<dbReference type="Proteomes" id="UP000430202">
    <property type="component" value="Unassembled WGS sequence"/>
</dbReference>
<gene>
    <name evidence="1" type="ORF">MARI151_60532</name>
</gene>
<keyword evidence="2" id="KW-1185">Reference proteome</keyword>
<evidence type="ECO:0000313" key="2">
    <source>
        <dbReference type="Proteomes" id="UP000430202"/>
    </source>
</evidence>
<sequence>MFKIFFLEHSRKLAATANGSILEGLVDLLKYERDGALA</sequence>
<protein>
    <submittedName>
        <fullName evidence="1">Uncharacterized protein</fullName>
    </submittedName>
</protein>
<accession>A0A653XD09</accession>
<reference evidence="1 2" key="1">
    <citation type="submission" date="2019-10" db="EMBL/GenBank/DDBJ databases">
        <authorList>
            <person name="Karimi E."/>
        </authorList>
    </citation>
    <scope>NUCLEOTIDE SEQUENCE [LARGE SCALE GENOMIC DNA]</scope>
    <source>
        <strain evidence="1">Maribacter sp. 151</strain>
    </source>
</reference>
<proteinExistence type="predicted"/>
<dbReference type="EMBL" id="CABWLR010000006">
    <property type="protein sequence ID" value="VXC27928.1"/>
    <property type="molecule type" value="Genomic_DNA"/>
</dbReference>
<name>A0A653XD09_9FLAO</name>
<evidence type="ECO:0000313" key="1">
    <source>
        <dbReference type="EMBL" id="VXC27928.1"/>
    </source>
</evidence>
<organism evidence="1 2">
    <name type="scientific">Maribacter litoralis</name>
    <dbReference type="NCBI Taxonomy" id="2059726"/>
    <lineage>
        <taxon>Bacteria</taxon>
        <taxon>Pseudomonadati</taxon>
        <taxon>Bacteroidota</taxon>
        <taxon>Flavobacteriia</taxon>
        <taxon>Flavobacteriales</taxon>
        <taxon>Flavobacteriaceae</taxon>
        <taxon>Maribacter</taxon>
    </lineage>
</organism>